<evidence type="ECO:0000256" key="4">
    <source>
        <dbReference type="ARBA" id="ARBA00023002"/>
    </source>
</evidence>
<dbReference type="InterPro" id="IPR017972">
    <property type="entry name" value="Cyt_P450_CS"/>
</dbReference>
<evidence type="ECO:0000256" key="5">
    <source>
        <dbReference type="ARBA" id="ARBA00023004"/>
    </source>
</evidence>
<dbReference type="SUPFAM" id="SSF48264">
    <property type="entry name" value="Cytochrome P450"/>
    <property type="match status" value="1"/>
</dbReference>
<accession>A0A978UJQ7</accession>
<evidence type="ECO:0000256" key="2">
    <source>
        <dbReference type="ARBA" id="ARBA00022617"/>
    </source>
</evidence>
<evidence type="ECO:0000256" key="1">
    <source>
        <dbReference type="ARBA" id="ARBA00010617"/>
    </source>
</evidence>
<keyword evidence="6 7" id="KW-0503">Monooxygenase</keyword>
<dbReference type="EMBL" id="JAEACU010000011">
    <property type="protein sequence ID" value="KAH7515038.1"/>
    <property type="molecule type" value="Genomic_DNA"/>
</dbReference>
<evidence type="ECO:0000256" key="6">
    <source>
        <dbReference type="ARBA" id="ARBA00023033"/>
    </source>
</evidence>
<reference evidence="8" key="1">
    <citation type="journal article" date="2021" name="Front. Plant Sci.">
        <title>Chromosome-Scale Genome Assembly for Chinese Sour Jujube and Insights Into Its Genome Evolution and Domestication Signature.</title>
        <authorList>
            <person name="Shen L.-Y."/>
            <person name="Luo H."/>
            <person name="Wang X.-L."/>
            <person name="Wang X.-M."/>
            <person name="Qiu X.-J."/>
            <person name="Liu H."/>
            <person name="Zhou S.-S."/>
            <person name="Jia K.-H."/>
            <person name="Nie S."/>
            <person name="Bao Y.-T."/>
            <person name="Zhang R.-G."/>
            <person name="Yun Q.-Z."/>
            <person name="Chai Y.-H."/>
            <person name="Lu J.-Y."/>
            <person name="Li Y."/>
            <person name="Zhao S.-W."/>
            <person name="Mao J.-F."/>
            <person name="Jia S.-G."/>
            <person name="Mao Y.-M."/>
        </authorList>
    </citation>
    <scope>NUCLEOTIDE SEQUENCE</scope>
    <source>
        <strain evidence="8">AT0</strain>
        <tissue evidence="8">Leaf</tissue>
    </source>
</reference>
<comment type="similarity">
    <text evidence="1 7">Belongs to the cytochrome P450 family.</text>
</comment>
<dbReference type="Pfam" id="PF00067">
    <property type="entry name" value="p450"/>
    <property type="match status" value="1"/>
</dbReference>
<organism evidence="8 9">
    <name type="scientific">Ziziphus jujuba var. spinosa</name>
    <dbReference type="NCBI Taxonomy" id="714518"/>
    <lineage>
        <taxon>Eukaryota</taxon>
        <taxon>Viridiplantae</taxon>
        <taxon>Streptophyta</taxon>
        <taxon>Embryophyta</taxon>
        <taxon>Tracheophyta</taxon>
        <taxon>Spermatophyta</taxon>
        <taxon>Magnoliopsida</taxon>
        <taxon>eudicotyledons</taxon>
        <taxon>Gunneridae</taxon>
        <taxon>Pentapetalae</taxon>
        <taxon>rosids</taxon>
        <taxon>fabids</taxon>
        <taxon>Rosales</taxon>
        <taxon>Rhamnaceae</taxon>
        <taxon>Paliureae</taxon>
        <taxon>Ziziphus</taxon>
    </lineage>
</organism>
<evidence type="ECO:0000313" key="9">
    <source>
        <dbReference type="Proteomes" id="UP000813462"/>
    </source>
</evidence>
<dbReference type="GO" id="GO:0016705">
    <property type="term" value="F:oxidoreductase activity, acting on paired donors, with incorporation or reduction of molecular oxygen"/>
    <property type="evidence" value="ECO:0007669"/>
    <property type="project" value="InterPro"/>
</dbReference>
<keyword evidence="3 7" id="KW-0479">Metal-binding</keyword>
<protein>
    <recommendedName>
        <fullName evidence="10">Cytochrome P450 71A1-like</fullName>
    </recommendedName>
</protein>
<dbReference type="GO" id="GO:0005506">
    <property type="term" value="F:iron ion binding"/>
    <property type="evidence" value="ECO:0007669"/>
    <property type="project" value="InterPro"/>
</dbReference>
<keyword evidence="2 7" id="KW-0349">Heme</keyword>
<evidence type="ECO:0000256" key="7">
    <source>
        <dbReference type="RuleBase" id="RU000461"/>
    </source>
</evidence>
<evidence type="ECO:0000256" key="3">
    <source>
        <dbReference type="ARBA" id="ARBA00022723"/>
    </source>
</evidence>
<dbReference type="GO" id="GO:0020037">
    <property type="term" value="F:heme binding"/>
    <property type="evidence" value="ECO:0007669"/>
    <property type="project" value="InterPro"/>
</dbReference>
<dbReference type="PROSITE" id="PS00086">
    <property type="entry name" value="CYTOCHROME_P450"/>
    <property type="match status" value="1"/>
</dbReference>
<dbReference type="InterPro" id="IPR036396">
    <property type="entry name" value="Cyt_P450_sf"/>
</dbReference>
<dbReference type="InterPro" id="IPR001128">
    <property type="entry name" value="Cyt_P450"/>
</dbReference>
<dbReference type="InterPro" id="IPR052306">
    <property type="entry name" value="CYP450_71D"/>
</dbReference>
<keyword evidence="4 7" id="KW-0560">Oxidoreductase</keyword>
<evidence type="ECO:0008006" key="10">
    <source>
        <dbReference type="Google" id="ProtNLM"/>
    </source>
</evidence>
<proteinExistence type="inferred from homology"/>
<sequence>MFDWIRNQSGSKLNLSKAFFSLANNILCRVALGKRFGNNGDLVDVLTETNVLISGFWIGDFFPRLEVGQLGEWDKEEETMRLHPPAPLLAPREYMDKCILDVYEIPAKTRVVINAFAIGRDPKSWEDPLHQEFKFVPFGGGRRGCPGFAFGLATIEIALARLLYHFDWELPPEVLGPHDVDLDEIFGLASRKKSTLVLVPKTNKDFPVVHIESNCPMGNNDENGFRFHH</sequence>
<dbReference type="PANTHER" id="PTHR47953:SF5">
    <property type="entry name" value="CYTOCHROME P450 71AV8-LIKE"/>
    <property type="match status" value="1"/>
</dbReference>
<dbReference type="AlphaFoldDB" id="A0A978UJQ7"/>
<keyword evidence="5 7" id="KW-0408">Iron</keyword>
<comment type="caution">
    <text evidence="8">The sequence shown here is derived from an EMBL/GenBank/DDBJ whole genome shotgun (WGS) entry which is preliminary data.</text>
</comment>
<evidence type="ECO:0000313" key="8">
    <source>
        <dbReference type="EMBL" id="KAH7515038.1"/>
    </source>
</evidence>
<dbReference type="Proteomes" id="UP000813462">
    <property type="component" value="Unassembled WGS sequence"/>
</dbReference>
<dbReference type="PANTHER" id="PTHR47953">
    <property type="entry name" value="OS08G0105600 PROTEIN"/>
    <property type="match status" value="1"/>
</dbReference>
<dbReference type="Gene3D" id="1.10.630.10">
    <property type="entry name" value="Cytochrome P450"/>
    <property type="match status" value="1"/>
</dbReference>
<gene>
    <name evidence="8" type="ORF">FEM48_Zijuj11G0153700</name>
</gene>
<dbReference type="GO" id="GO:0004497">
    <property type="term" value="F:monooxygenase activity"/>
    <property type="evidence" value="ECO:0007669"/>
    <property type="project" value="UniProtKB-KW"/>
</dbReference>
<name>A0A978UJQ7_ZIZJJ</name>